<keyword evidence="5" id="KW-0238">DNA-binding</keyword>
<dbReference type="SUPFAM" id="SSF48508">
    <property type="entry name" value="Nuclear receptor ligand-binding domain"/>
    <property type="match status" value="1"/>
</dbReference>
<dbReference type="InterPro" id="IPR050234">
    <property type="entry name" value="Nuclear_hormone_rcpt_NR1"/>
</dbReference>
<evidence type="ECO:0008006" key="13">
    <source>
        <dbReference type="Google" id="ProtNLM"/>
    </source>
</evidence>
<evidence type="ECO:0000256" key="2">
    <source>
        <dbReference type="ARBA" id="ARBA00022771"/>
    </source>
</evidence>
<dbReference type="Pfam" id="PF00105">
    <property type="entry name" value="zf-C4"/>
    <property type="match status" value="1"/>
</dbReference>
<dbReference type="InterPro" id="IPR035500">
    <property type="entry name" value="NHR-like_dom_sf"/>
</dbReference>
<accession>A0A7R9KB03</accession>
<evidence type="ECO:0000256" key="7">
    <source>
        <dbReference type="ARBA" id="ARBA00023170"/>
    </source>
</evidence>
<name>A0A7R9KB03_9ACAR</name>
<evidence type="ECO:0000256" key="6">
    <source>
        <dbReference type="ARBA" id="ARBA00023163"/>
    </source>
</evidence>
<dbReference type="EMBL" id="CAJPIZ010000004">
    <property type="protein sequence ID" value="CAG2099960.1"/>
    <property type="molecule type" value="Genomic_DNA"/>
</dbReference>
<dbReference type="PRINTS" id="PR00047">
    <property type="entry name" value="STROIDFINGER"/>
</dbReference>
<proteinExistence type="predicted"/>
<evidence type="ECO:0000259" key="9">
    <source>
        <dbReference type="PROSITE" id="PS51030"/>
    </source>
</evidence>
<evidence type="ECO:0000256" key="3">
    <source>
        <dbReference type="ARBA" id="ARBA00022833"/>
    </source>
</evidence>
<sequence>MSRYHFEVLTCESCKSFFRRNALKNAHKYNCFLGGNCNISVKSRKRCKSCRLNKCLALGMKTSLIYSEKRKELRRHAVEENHRKRLMKANKTLMDTQSNNSCTSDTVLNGSEISFESLVENTLNSDMISDESTQSYEQEVYYQNNTESNEVTVDISEQSVIPIARPISDYSNTFNELEGNRLTELLSAVKHIQIPTFNTDSTHVKDKTELWTIVMAQNEWAIKHIIQMSKSLHGFTNLCETDQLILIKYSAIEIDVLRMIMAFNFSDRCFTVNANEKSYVCHIDMFKLLPVYAREIHRYNKLYLENMGLDWESDTLIIDLLSAVLLFNPNRPKLVNKNMIKHQQNLYVYLLQRLFIKKYQ</sequence>
<gene>
    <name evidence="11" type="ORF">OSB1V03_LOCUS31</name>
</gene>
<keyword evidence="7" id="KW-0675">Receptor</keyword>
<feature type="domain" description="NR LBD" evidence="10">
    <location>
        <begin position="181"/>
        <end position="360"/>
    </location>
</feature>
<dbReference type="PROSITE" id="PS51843">
    <property type="entry name" value="NR_LBD"/>
    <property type="match status" value="1"/>
</dbReference>
<evidence type="ECO:0000259" key="10">
    <source>
        <dbReference type="PROSITE" id="PS51843"/>
    </source>
</evidence>
<dbReference type="GO" id="GO:0008270">
    <property type="term" value="F:zinc ion binding"/>
    <property type="evidence" value="ECO:0007669"/>
    <property type="project" value="UniProtKB-KW"/>
</dbReference>
<dbReference type="InterPro" id="IPR001723">
    <property type="entry name" value="Nuclear_hrmn_rcpt"/>
</dbReference>
<protein>
    <recommendedName>
        <fullName evidence="13">Nuclear receptor domain-containing protein</fullName>
    </recommendedName>
</protein>
<keyword evidence="1" id="KW-0479">Metal-binding</keyword>
<dbReference type="PROSITE" id="PS51030">
    <property type="entry name" value="NUCLEAR_REC_DBD_2"/>
    <property type="match status" value="1"/>
</dbReference>
<dbReference type="PANTHER" id="PTHR24082">
    <property type="entry name" value="NUCLEAR HORMONE RECEPTOR"/>
    <property type="match status" value="1"/>
</dbReference>
<keyword evidence="12" id="KW-1185">Reference proteome</keyword>
<dbReference type="Gene3D" id="3.30.50.10">
    <property type="entry name" value="Erythroid Transcription Factor GATA-1, subunit A"/>
    <property type="match status" value="1"/>
</dbReference>
<keyword evidence="6" id="KW-0804">Transcription</keyword>
<dbReference type="GO" id="GO:0030154">
    <property type="term" value="P:cell differentiation"/>
    <property type="evidence" value="ECO:0007669"/>
    <property type="project" value="TreeGrafter"/>
</dbReference>
<evidence type="ECO:0000256" key="8">
    <source>
        <dbReference type="ARBA" id="ARBA00023242"/>
    </source>
</evidence>
<dbReference type="SMART" id="SM00399">
    <property type="entry name" value="ZnF_C4"/>
    <property type="match status" value="1"/>
</dbReference>
<dbReference type="PRINTS" id="PR00398">
    <property type="entry name" value="STRDHORMONER"/>
</dbReference>
<evidence type="ECO:0000256" key="4">
    <source>
        <dbReference type="ARBA" id="ARBA00023015"/>
    </source>
</evidence>
<dbReference type="GO" id="GO:0000122">
    <property type="term" value="P:negative regulation of transcription by RNA polymerase II"/>
    <property type="evidence" value="ECO:0007669"/>
    <property type="project" value="TreeGrafter"/>
</dbReference>
<dbReference type="Gene3D" id="1.10.565.10">
    <property type="entry name" value="Retinoid X Receptor"/>
    <property type="match status" value="1"/>
</dbReference>
<dbReference type="GO" id="GO:0000978">
    <property type="term" value="F:RNA polymerase II cis-regulatory region sequence-specific DNA binding"/>
    <property type="evidence" value="ECO:0007669"/>
    <property type="project" value="TreeGrafter"/>
</dbReference>
<evidence type="ECO:0000313" key="12">
    <source>
        <dbReference type="Proteomes" id="UP000759131"/>
    </source>
</evidence>
<dbReference type="GO" id="GO:0045944">
    <property type="term" value="P:positive regulation of transcription by RNA polymerase II"/>
    <property type="evidence" value="ECO:0007669"/>
    <property type="project" value="TreeGrafter"/>
</dbReference>
<dbReference type="Proteomes" id="UP000759131">
    <property type="component" value="Unassembled WGS sequence"/>
</dbReference>
<dbReference type="GO" id="GO:0004879">
    <property type="term" value="F:nuclear receptor activity"/>
    <property type="evidence" value="ECO:0007669"/>
    <property type="project" value="TreeGrafter"/>
</dbReference>
<keyword evidence="4" id="KW-0805">Transcription regulation</keyword>
<keyword evidence="3" id="KW-0862">Zinc</keyword>
<evidence type="ECO:0000313" key="11">
    <source>
        <dbReference type="EMBL" id="CAD7619530.1"/>
    </source>
</evidence>
<evidence type="ECO:0000256" key="1">
    <source>
        <dbReference type="ARBA" id="ARBA00022723"/>
    </source>
</evidence>
<evidence type="ECO:0000256" key="5">
    <source>
        <dbReference type="ARBA" id="ARBA00023125"/>
    </source>
</evidence>
<organism evidence="11">
    <name type="scientific">Medioppia subpectinata</name>
    <dbReference type="NCBI Taxonomy" id="1979941"/>
    <lineage>
        <taxon>Eukaryota</taxon>
        <taxon>Metazoa</taxon>
        <taxon>Ecdysozoa</taxon>
        <taxon>Arthropoda</taxon>
        <taxon>Chelicerata</taxon>
        <taxon>Arachnida</taxon>
        <taxon>Acari</taxon>
        <taxon>Acariformes</taxon>
        <taxon>Sarcoptiformes</taxon>
        <taxon>Oribatida</taxon>
        <taxon>Brachypylina</taxon>
        <taxon>Oppioidea</taxon>
        <taxon>Oppiidae</taxon>
        <taxon>Medioppia</taxon>
    </lineage>
</organism>
<keyword evidence="8" id="KW-0539">Nucleus</keyword>
<dbReference type="InterPro" id="IPR000536">
    <property type="entry name" value="Nucl_hrmn_rcpt_lig-bd"/>
</dbReference>
<dbReference type="OrthoDB" id="10036425at2759"/>
<keyword evidence="2" id="KW-0863">Zinc-finger</keyword>
<dbReference type="InterPro" id="IPR013088">
    <property type="entry name" value="Znf_NHR/GATA"/>
</dbReference>
<dbReference type="PANTHER" id="PTHR24082:SF283">
    <property type="entry name" value="NUCLEAR HORMONE RECEPTOR HR96"/>
    <property type="match status" value="1"/>
</dbReference>
<dbReference type="InterPro" id="IPR001628">
    <property type="entry name" value="Znf_hrmn_rcpt"/>
</dbReference>
<dbReference type="EMBL" id="OC854579">
    <property type="protein sequence ID" value="CAD7619530.1"/>
    <property type="molecule type" value="Genomic_DNA"/>
</dbReference>
<dbReference type="AlphaFoldDB" id="A0A7R9KB03"/>
<feature type="domain" description="Nuclear receptor" evidence="9">
    <location>
        <begin position="1"/>
        <end position="67"/>
    </location>
</feature>
<dbReference type="SUPFAM" id="SSF57716">
    <property type="entry name" value="Glucocorticoid receptor-like (DNA-binding domain)"/>
    <property type="match status" value="1"/>
</dbReference>
<reference evidence="11" key="1">
    <citation type="submission" date="2020-11" db="EMBL/GenBank/DDBJ databases">
        <authorList>
            <person name="Tran Van P."/>
        </authorList>
    </citation>
    <scope>NUCLEOTIDE SEQUENCE</scope>
</reference>